<dbReference type="SUPFAM" id="SSF56529">
    <property type="entry name" value="FAH"/>
    <property type="match status" value="1"/>
</dbReference>
<dbReference type="Pfam" id="PF01557">
    <property type="entry name" value="FAA_hydrolase"/>
    <property type="match status" value="1"/>
</dbReference>
<dbReference type="Proteomes" id="UP001287282">
    <property type="component" value="Unassembled WGS sequence"/>
</dbReference>
<sequence length="110" mass="12054">IIGKQGKNIKAENADDYIFGYTILNDFSARDLQAQVMSVGLGPAKGKDFATSIGPFIVTKDEIEGFKSGKGYDLKMTAKVNGKQMTSGNWNEIYYSFAEMIERASDSVPL</sequence>
<name>A0ABU3XGC8_9BACI</name>
<evidence type="ECO:0000259" key="1">
    <source>
        <dbReference type="Pfam" id="PF01557"/>
    </source>
</evidence>
<feature type="domain" description="Fumarylacetoacetase-like C-terminal" evidence="1">
    <location>
        <begin position="1"/>
        <end position="110"/>
    </location>
</feature>
<feature type="non-terminal residue" evidence="2">
    <location>
        <position position="1"/>
    </location>
</feature>
<dbReference type="GO" id="GO:0016787">
    <property type="term" value="F:hydrolase activity"/>
    <property type="evidence" value="ECO:0007669"/>
    <property type="project" value="UniProtKB-KW"/>
</dbReference>
<protein>
    <submittedName>
        <fullName evidence="2">Fumarylacetoacetate hydrolase family protein</fullName>
    </submittedName>
</protein>
<accession>A0ABU3XGC8</accession>
<keyword evidence="3" id="KW-1185">Reference proteome</keyword>
<dbReference type="EMBL" id="JAWJBA010000125">
    <property type="protein sequence ID" value="MDV2686951.1"/>
    <property type="molecule type" value="Genomic_DNA"/>
</dbReference>
<organism evidence="2 3">
    <name type="scientific">Alkalihalophilus lindianensis</name>
    <dbReference type="NCBI Taxonomy" id="1630542"/>
    <lineage>
        <taxon>Bacteria</taxon>
        <taxon>Bacillati</taxon>
        <taxon>Bacillota</taxon>
        <taxon>Bacilli</taxon>
        <taxon>Bacillales</taxon>
        <taxon>Bacillaceae</taxon>
        <taxon>Alkalihalophilus</taxon>
    </lineage>
</organism>
<dbReference type="RefSeq" id="WP_317124022.1">
    <property type="nucleotide sequence ID" value="NZ_JAWJBA010000125.1"/>
</dbReference>
<feature type="non-terminal residue" evidence="2">
    <location>
        <position position="110"/>
    </location>
</feature>
<comment type="caution">
    <text evidence="2">The sequence shown here is derived from an EMBL/GenBank/DDBJ whole genome shotgun (WGS) entry which is preliminary data.</text>
</comment>
<dbReference type="PANTHER" id="PTHR43211:SF1">
    <property type="entry name" value="BLL6422 PROTEIN"/>
    <property type="match status" value="1"/>
</dbReference>
<evidence type="ECO:0000313" key="3">
    <source>
        <dbReference type="Proteomes" id="UP001287282"/>
    </source>
</evidence>
<dbReference type="InterPro" id="IPR011234">
    <property type="entry name" value="Fumarylacetoacetase-like_C"/>
</dbReference>
<dbReference type="PANTHER" id="PTHR43211">
    <property type="entry name" value="FUMARYLACETOACETATE HYDROLASE"/>
    <property type="match status" value="1"/>
</dbReference>
<reference evidence="2 3" key="1">
    <citation type="submission" date="2023-10" db="EMBL/GenBank/DDBJ databases">
        <title>Screening of Alkalihalobacillus lindianensis BZ-TG-R113 and Its Alleviation of Salt Stress on Rapeseed Growth.</title>
        <authorList>
            <person name="Zhao B."/>
            <person name="Guo T."/>
        </authorList>
    </citation>
    <scope>NUCLEOTIDE SEQUENCE [LARGE SCALE GENOMIC DNA]</scope>
    <source>
        <strain evidence="2 3">BZ-TG-R113</strain>
    </source>
</reference>
<dbReference type="Gene3D" id="3.90.850.10">
    <property type="entry name" value="Fumarylacetoacetase-like, C-terminal domain"/>
    <property type="match status" value="1"/>
</dbReference>
<proteinExistence type="predicted"/>
<gene>
    <name evidence="2" type="ORF">RYX56_21610</name>
</gene>
<evidence type="ECO:0000313" key="2">
    <source>
        <dbReference type="EMBL" id="MDV2686951.1"/>
    </source>
</evidence>
<dbReference type="InterPro" id="IPR036663">
    <property type="entry name" value="Fumarylacetoacetase_C_sf"/>
</dbReference>
<keyword evidence="2" id="KW-0378">Hydrolase</keyword>